<dbReference type="Proteomes" id="UP001148838">
    <property type="component" value="Unassembled WGS sequence"/>
</dbReference>
<keyword evidence="3" id="KW-1185">Reference proteome</keyword>
<accession>A0ABQ8RXI4</accession>
<dbReference type="InterPro" id="IPR000477">
    <property type="entry name" value="RT_dom"/>
</dbReference>
<evidence type="ECO:0000313" key="2">
    <source>
        <dbReference type="EMBL" id="KAJ4426364.1"/>
    </source>
</evidence>
<dbReference type="InterPro" id="IPR043502">
    <property type="entry name" value="DNA/RNA_pol_sf"/>
</dbReference>
<dbReference type="PANTHER" id="PTHR47331">
    <property type="entry name" value="PHD-TYPE DOMAIN-CONTAINING PROTEIN"/>
    <property type="match status" value="1"/>
</dbReference>
<evidence type="ECO:0000313" key="3">
    <source>
        <dbReference type="Proteomes" id="UP001148838"/>
    </source>
</evidence>
<gene>
    <name evidence="2" type="ORF">ANN_27178</name>
</gene>
<dbReference type="Pfam" id="PF00078">
    <property type="entry name" value="RVT_1"/>
    <property type="match status" value="1"/>
</dbReference>
<organism evidence="2 3">
    <name type="scientific">Periplaneta americana</name>
    <name type="common">American cockroach</name>
    <name type="synonym">Blatta americana</name>
    <dbReference type="NCBI Taxonomy" id="6978"/>
    <lineage>
        <taxon>Eukaryota</taxon>
        <taxon>Metazoa</taxon>
        <taxon>Ecdysozoa</taxon>
        <taxon>Arthropoda</taxon>
        <taxon>Hexapoda</taxon>
        <taxon>Insecta</taxon>
        <taxon>Pterygota</taxon>
        <taxon>Neoptera</taxon>
        <taxon>Polyneoptera</taxon>
        <taxon>Dictyoptera</taxon>
        <taxon>Blattodea</taxon>
        <taxon>Blattoidea</taxon>
        <taxon>Blattidae</taxon>
        <taxon>Blattinae</taxon>
        <taxon>Periplaneta</taxon>
    </lineage>
</organism>
<sequence length="173" mass="20534">MLRFRLYPFVIICDITQAFLQLVLHPKDSNLTRFLWYKINITEDGSYVMMKIRKTYRFQRLPFRLTNSPFLLSASIRELAIKYMSNFPTAAPLIDASMFMDDFVAGTQDENSIIRLYYELTVLMKQIYLPLSKWATNAKQLQHIWKAKDQEIKTETQIFGIDWNTANQDFRLI</sequence>
<feature type="domain" description="Reverse transcriptase" evidence="1">
    <location>
        <begin position="1"/>
        <end position="163"/>
    </location>
</feature>
<proteinExistence type="predicted"/>
<dbReference type="InterPro" id="IPR043128">
    <property type="entry name" value="Rev_trsase/Diguanyl_cyclase"/>
</dbReference>
<dbReference type="EMBL" id="JAJSOF020000040">
    <property type="protein sequence ID" value="KAJ4426364.1"/>
    <property type="molecule type" value="Genomic_DNA"/>
</dbReference>
<evidence type="ECO:0000259" key="1">
    <source>
        <dbReference type="PROSITE" id="PS50878"/>
    </source>
</evidence>
<dbReference type="PANTHER" id="PTHR47331:SF1">
    <property type="entry name" value="GAG-LIKE PROTEIN"/>
    <property type="match status" value="1"/>
</dbReference>
<comment type="caution">
    <text evidence="2">The sequence shown here is derived from an EMBL/GenBank/DDBJ whole genome shotgun (WGS) entry which is preliminary data.</text>
</comment>
<reference evidence="2 3" key="1">
    <citation type="journal article" date="2022" name="Allergy">
        <title>Genome assembly and annotation of Periplaneta americana reveal a comprehensive cockroach allergen profile.</title>
        <authorList>
            <person name="Wang L."/>
            <person name="Xiong Q."/>
            <person name="Saelim N."/>
            <person name="Wang L."/>
            <person name="Nong W."/>
            <person name="Wan A.T."/>
            <person name="Shi M."/>
            <person name="Liu X."/>
            <person name="Cao Q."/>
            <person name="Hui J.H.L."/>
            <person name="Sookrung N."/>
            <person name="Leung T.F."/>
            <person name="Tungtrongchitr A."/>
            <person name="Tsui S.K.W."/>
        </authorList>
    </citation>
    <scope>NUCLEOTIDE SEQUENCE [LARGE SCALE GENOMIC DNA]</scope>
    <source>
        <strain evidence="2">PWHHKU_190912</strain>
    </source>
</reference>
<dbReference type="PROSITE" id="PS50878">
    <property type="entry name" value="RT_POL"/>
    <property type="match status" value="1"/>
</dbReference>
<dbReference type="Gene3D" id="3.30.70.270">
    <property type="match status" value="1"/>
</dbReference>
<protein>
    <recommendedName>
        <fullName evidence="1">Reverse transcriptase domain-containing protein</fullName>
    </recommendedName>
</protein>
<name>A0ABQ8RXI4_PERAM</name>
<dbReference type="SUPFAM" id="SSF56672">
    <property type="entry name" value="DNA/RNA polymerases"/>
    <property type="match status" value="1"/>
</dbReference>
<dbReference type="Gene3D" id="3.10.10.10">
    <property type="entry name" value="HIV Type 1 Reverse Transcriptase, subunit A, domain 1"/>
    <property type="match status" value="1"/>
</dbReference>